<keyword evidence="2" id="KW-0560">Oxidoreductase</keyword>
<dbReference type="GO" id="GO:0003960">
    <property type="term" value="F:quinone reductase (NADPH) activity"/>
    <property type="evidence" value="ECO:0007669"/>
    <property type="project" value="UniProtKB-EC"/>
</dbReference>
<dbReference type="Gene3D" id="3.40.50.720">
    <property type="entry name" value="NAD(P)-binding Rossmann-like Domain"/>
    <property type="match status" value="1"/>
</dbReference>
<evidence type="ECO:0000313" key="2">
    <source>
        <dbReference type="EMBL" id="MBB5915407.1"/>
    </source>
</evidence>
<name>A0A7W9UJL6_9NOCA</name>
<dbReference type="RefSeq" id="WP_051161900.1">
    <property type="nucleotide sequence ID" value="NZ_JACHIT010000002.1"/>
</dbReference>
<dbReference type="PANTHER" id="PTHR43677">
    <property type="entry name" value="SHORT-CHAIN DEHYDROGENASE/REDUCTASE"/>
    <property type="match status" value="1"/>
</dbReference>
<dbReference type="PANTHER" id="PTHR43677:SF4">
    <property type="entry name" value="QUINONE OXIDOREDUCTASE-LIKE PROTEIN 2"/>
    <property type="match status" value="1"/>
</dbReference>
<dbReference type="Proteomes" id="UP000540412">
    <property type="component" value="Unassembled WGS sequence"/>
</dbReference>
<reference evidence="2 3" key="1">
    <citation type="submission" date="2020-08" db="EMBL/GenBank/DDBJ databases">
        <title>Sequencing the genomes of 1000 actinobacteria strains.</title>
        <authorList>
            <person name="Klenk H.-P."/>
        </authorList>
    </citation>
    <scope>NUCLEOTIDE SEQUENCE [LARGE SCALE GENOMIC DNA]</scope>
    <source>
        <strain evidence="2 3">DSM 43582</strain>
    </source>
</reference>
<dbReference type="EC" id="1.6.5.5" evidence="2"/>
<dbReference type="Gene3D" id="3.90.180.10">
    <property type="entry name" value="Medium-chain alcohol dehydrogenases, catalytic domain"/>
    <property type="match status" value="1"/>
</dbReference>
<dbReference type="InterPro" id="IPR013154">
    <property type="entry name" value="ADH-like_N"/>
</dbReference>
<proteinExistence type="predicted"/>
<protein>
    <submittedName>
        <fullName evidence="2">NADPH2:quinone reductase</fullName>
        <ecNumber evidence="2">1.6.5.5</ecNumber>
    </submittedName>
</protein>
<dbReference type="Pfam" id="PF08240">
    <property type="entry name" value="ADH_N"/>
    <property type="match status" value="1"/>
</dbReference>
<dbReference type="SUPFAM" id="SSF50129">
    <property type="entry name" value="GroES-like"/>
    <property type="match status" value="1"/>
</dbReference>
<evidence type="ECO:0000313" key="3">
    <source>
        <dbReference type="Proteomes" id="UP000540412"/>
    </source>
</evidence>
<dbReference type="InterPro" id="IPR013149">
    <property type="entry name" value="ADH-like_C"/>
</dbReference>
<dbReference type="EMBL" id="JACHIT010000002">
    <property type="protein sequence ID" value="MBB5915407.1"/>
    <property type="molecule type" value="Genomic_DNA"/>
</dbReference>
<dbReference type="InterPro" id="IPR036291">
    <property type="entry name" value="NAD(P)-bd_dom_sf"/>
</dbReference>
<dbReference type="AlphaFoldDB" id="A0A7W9UJL6"/>
<feature type="domain" description="Enoyl reductase (ER)" evidence="1">
    <location>
        <begin position="10"/>
        <end position="326"/>
    </location>
</feature>
<dbReference type="SUPFAM" id="SSF51735">
    <property type="entry name" value="NAD(P)-binding Rossmann-fold domains"/>
    <property type="match status" value="1"/>
</dbReference>
<keyword evidence="3" id="KW-1185">Reference proteome</keyword>
<accession>A0A7W9UJL6</accession>
<organism evidence="2 3">
    <name type="scientific">Nocardia transvalensis</name>
    <dbReference type="NCBI Taxonomy" id="37333"/>
    <lineage>
        <taxon>Bacteria</taxon>
        <taxon>Bacillati</taxon>
        <taxon>Actinomycetota</taxon>
        <taxon>Actinomycetes</taxon>
        <taxon>Mycobacteriales</taxon>
        <taxon>Nocardiaceae</taxon>
        <taxon>Nocardia</taxon>
    </lineage>
</organism>
<dbReference type="InterPro" id="IPR051397">
    <property type="entry name" value="Zn-ADH-like_protein"/>
</dbReference>
<dbReference type="InterPro" id="IPR020843">
    <property type="entry name" value="ER"/>
</dbReference>
<dbReference type="Pfam" id="PF00107">
    <property type="entry name" value="ADH_zinc_N"/>
    <property type="match status" value="1"/>
</dbReference>
<evidence type="ECO:0000259" key="1">
    <source>
        <dbReference type="SMART" id="SM00829"/>
    </source>
</evidence>
<dbReference type="SMART" id="SM00829">
    <property type="entry name" value="PKS_ER"/>
    <property type="match status" value="1"/>
</dbReference>
<gene>
    <name evidence="2" type="ORF">BJY24_004319</name>
</gene>
<dbReference type="InterPro" id="IPR011032">
    <property type="entry name" value="GroES-like_sf"/>
</dbReference>
<dbReference type="CDD" id="cd08241">
    <property type="entry name" value="QOR1"/>
    <property type="match status" value="1"/>
</dbReference>
<comment type="caution">
    <text evidence="2">The sequence shown here is derived from an EMBL/GenBank/DDBJ whole genome shotgun (WGS) entry which is preliminary data.</text>
</comment>
<sequence length="339" mass="34743">MRAAVCPAYGSPDVVRLQDLPSPQPGPGQVQVRVAAAAVNFPDVLLIADRYQLSVPPPFVPGSEFAGVVTAAGVDVVGVAVGDRVAGTVLSGAFAEEVVADSGAVRRIPDGVDDFTAAAFGVAHRTAYHVLRSVCRVRRGNRVIVLGAGGGVGLATVQLATLLGAEVTAVASTAAKLEAAAACGARHLVDHGTIAPGPDRKSLLRKELRGVLPDGAHAVVDPVGGDLAEPALRSLSRGGRFVTVGYASGDIPAIPLNLVLVKGVRILGFQFRDMDGAEMRRNEDELAALLATGRVRPHIGATYPLADTAGALRRVADGGAVGKVVIDIDYGTHSWKSSG</sequence>